<dbReference type="HOGENOM" id="CLU_195979_0_0_4"/>
<dbReference type="AlphaFoldDB" id="U5N9C8"/>
<evidence type="ECO:0008006" key="3">
    <source>
        <dbReference type="Google" id="ProtNLM"/>
    </source>
</evidence>
<dbReference type="Proteomes" id="UP000017184">
    <property type="component" value="Chromosome"/>
</dbReference>
<evidence type="ECO:0000313" key="1">
    <source>
        <dbReference type="EMBL" id="AGX86828.1"/>
    </source>
</evidence>
<dbReference type="eggNOG" id="ENOG5033DA7">
    <property type="taxonomic scope" value="Bacteria"/>
</dbReference>
<dbReference type="OrthoDB" id="8549796at2"/>
<gene>
    <name evidence="1" type="ORF">Cenrod_0721</name>
</gene>
<dbReference type="KEGG" id="cbx:Cenrod_0721"/>
<accession>U5N9C8</accession>
<reference evidence="1 2" key="1">
    <citation type="journal article" date="2013" name="Genome Biol.">
        <title>Genomic analysis reveals key aspects of prokaryotic symbiosis in the phototrophic consortium "Chlorochromatium aggregatum".</title>
        <authorList>
            <person name="Liu Z."/>
            <person name="Muller J."/>
            <person name="Li T."/>
            <person name="Alvey R.M."/>
            <person name="Vogl K."/>
            <person name="Frigaard N.U."/>
            <person name="Rockwell N.C."/>
            <person name="Boyd E.S."/>
            <person name="Tomsho L.P."/>
            <person name="Schuster S.C."/>
            <person name="Henke P."/>
            <person name="Rohde M."/>
            <person name="Overmann J."/>
            <person name="Bryant D.A."/>
        </authorList>
    </citation>
    <scope>NUCLEOTIDE SEQUENCE [LARGE SCALE GENOMIC DNA]</scope>
    <source>
        <strain evidence="1">CR</strain>
    </source>
</reference>
<dbReference type="EMBL" id="CP004885">
    <property type="protein sequence ID" value="AGX86828.1"/>
    <property type="molecule type" value="Genomic_DNA"/>
</dbReference>
<name>U5N9C8_9BURK</name>
<dbReference type="STRING" id="946483.Cenrod_0721"/>
<sequence>MKKTFATILVLPVTVALGSCTSQQLYGVGQSWQRNECLKIADQQERSRCLSSASTSYEQYKRESQAVPEPK</sequence>
<dbReference type="PROSITE" id="PS51257">
    <property type="entry name" value="PROKAR_LIPOPROTEIN"/>
    <property type="match status" value="1"/>
</dbReference>
<evidence type="ECO:0000313" key="2">
    <source>
        <dbReference type="Proteomes" id="UP000017184"/>
    </source>
</evidence>
<proteinExistence type="predicted"/>
<protein>
    <recommendedName>
        <fullName evidence="3">Lipoprotein</fullName>
    </recommendedName>
</protein>
<organism evidence="1 2">
    <name type="scientific">Candidatus Symbiobacter mobilis CR</name>
    <dbReference type="NCBI Taxonomy" id="946483"/>
    <lineage>
        <taxon>Bacteria</taxon>
        <taxon>Pseudomonadati</taxon>
        <taxon>Pseudomonadota</taxon>
        <taxon>Betaproteobacteria</taxon>
        <taxon>Burkholderiales</taxon>
        <taxon>Comamonadaceae</taxon>
    </lineage>
</organism>
<keyword evidence="2" id="KW-1185">Reference proteome</keyword>